<evidence type="ECO:0008006" key="4">
    <source>
        <dbReference type="Google" id="ProtNLM"/>
    </source>
</evidence>
<keyword evidence="3" id="KW-1185">Reference proteome</keyword>
<dbReference type="OrthoDB" id="2167788at2"/>
<dbReference type="AlphaFoldDB" id="A0A229P281"/>
<accession>A0A229P281</accession>
<dbReference type="InterPro" id="IPR010368">
    <property type="entry name" value="Com_YlbF"/>
</dbReference>
<gene>
    <name evidence="2" type="ORF">CGZ75_05005</name>
</gene>
<dbReference type="RefSeq" id="WP_089523149.1">
    <property type="nucleotide sequence ID" value="NZ_NMUQ01000001.1"/>
</dbReference>
<feature type="region of interest" description="Disordered" evidence="1">
    <location>
        <begin position="1"/>
        <end position="24"/>
    </location>
</feature>
<dbReference type="InterPro" id="IPR023378">
    <property type="entry name" value="YheA/YmcA-like_dom_sf"/>
</dbReference>
<dbReference type="Pfam" id="PF06133">
    <property type="entry name" value="Com_YlbF"/>
    <property type="match status" value="1"/>
</dbReference>
<reference evidence="2 3" key="1">
    <citation type="submission" date="2017-07" db="EMBL/GenBank/DDBJ databases">
        <title>Paenibacillus herberti R33 genome sequencing and assembly.</title>
        <authorList>
            <person name="Su W."/>
        </authorList>
    </citation>
    <scope>NUCLEOTIDE SEQUENCE [LARGE SCALE GENOMIC DNA]</scope>
    <source>
        <strain evidence="2 3">R33</strain>
    </source>
</reference>
<dbReference type="SUPFAM" id="SSF158622">
    <property type="entry name" value="YheA/YmcA-like"/>
    <property type="match status" value="1"/>
</dbReference>
<dbReference type="PANTHER" id="PTHR38448:SF1">
    <property type="entry name" value="YLBF FAMILY REGULATOR"/>
    <property type="match status" value="1"/>
</dbReference>
<comment type="caution">
    <text evidence="2">The sequence shown here is derived from an EMBL/GenBank/DDBJ whole genome shotgun (WGS) entry which is preliminary data.</text>
</comment>
<name>A0A229P281_9BACL</name>
<dbReference type="EMBL" id="NMUQ01000001">
    <property type="protein sequence ID" value="OXM16064.1"/>
    <property type="molecule type" value="Genomic_DNA"/>
</dbReference>
<evidence type="ECO:0000256" key="1">
    <source>
        <dbReference type="SAM" id="MobiDB-lite"/>
    </source>
</evidence>
<organism evidence="2 3">
    <name type="scientific">Paenibacillus herberti</name>
    <dbReference type="NCBI Taxonomy" id="1619309"/>
    <lineage>
        <taxon>Bacteria</taxon>
        <taxon>Bacillati</taxon>
        <taxon>Bacillota</taxon>
        <taxon>Bacilli</taxon>
        <taxon>Bacillales</taxon>
        <taxon>Paenibacillaceae</taxon>
        <taxon>Paenibacillus</taxon>
    </lineage>
</organism>
<dbReference type="PANTHER" id="PTHR38448">
    <property type="entry name" value="REGULATORY PROTEIN YLBF-RELATED"/>
    <property type="match status" value="1"/>
</dbReference>
<dbReference type="Gene3D" id="1.20.1500.10">
    <property type="entry name" value="YheA/YmcA-like"/>
    <property type="match status" value="1"/>
</dbReference>
<sequence>MAEQHTAKPTADGTHASIHNHGPNCPVEVFDTRELLIRDDIMEKARELAGLIYSSDEVQQFRKAEIQIKGNDRVQTLMAGLKKKQKELVAFEQTFKNPNMVQKIEGEMDSLQNELDGIPIVGQFQQSQTDINYLLQMVVSIIQDTVAEKITLDGVRPEDPESCDE</sequence>
<evidence type="ECO:0000313" key="3">
    <source>
        <dbReference type="Proteomes" id="UP000215145"/>
    </source>
</evidence>
<protein>
    <recommendedName>
        <fullName evidence="4">Master regulator for biofilm formation</fullName>
    </recommendedName>
</protein>
<proteinExistence type="predicted"/>
<dbReference type="InterPro" id="IPR052767">
    <property type="entry name" value="Bact_com_dev_regulator"/>
</dbReference>
<evidence type="ECO:0000313" key="2">
    <source>
        <dbReference type="EMBL" id="OXM16064.1"/>
    </source>
</evidence>
<dbReference type="Proteomes" id="UP000215145">
    <property type="component" value="Unassembled WGS sequence"/>
</dbReference>